<dbReference type="InterPro" id="IPR002350">
    <property type="entry name" value="Kazal_dom"/>
</dbReference>
<accession>A0A2G8K0A6</accession>
<evidence type="ECO:0000256" key="1">
    <source>
        <dbReference type="SAM" id="SignalP"/>
    </source>
</evidence>
<sequence length="120" mass="13392">MFRSLNTFMAMLLMMWGIIGNTSAKPLIDDCNMVCLEVYIPVCGSDGKIYNNGCFLNLAQCKDDSLEEEEDEFCGLTCKGRLSPYLFGVASDDRGMAYVTSSPEDRDAVHPLKPFIMIIK</sequence>
<feature type="chain" id="PRO_5013748544" evidence="1">
    <location>
        <begin position="25"/>
        <end position="120"/>
    </location>
</feature>
<dbReference type="CDD" id="cd00104">
    <property type="entry name" value="KAZAL_FS"/>
    <property type="match status" value="1"/>
</dbReference>
<evidence type="ECO:0000259" key="2">
    <source>
        <dbReference type="PROSITE" id="PS51465"/>
    </source>
</evidence>
<protein>
    <submittedName>
        <fullName evidence="3">Secreted protein</fullName>
    </submittedName>
</protein>
<comment type="caution">
    <text evidence="3">The sequence shown here is derived from an EMBL/GenBank/DDBJ whole genome shotgun (WGS) entry which is preliminary data.</text>
</comment>
<reference evidence="3 4" key="1">
    <citation type="journal article" date="2017" name="PLoS Biol.">
        <title>The sea cucumber genome provides insights into morphological evolution and visceral regeneration.</title>
        <authorList>
            <person name="Zhang X."/>
            <person name="Sun L."/>
            <person name="Yuan J."/>
            <person name="Sun Y."/>
            <person name="Gao Y."/>
            <person name="Zhang L."/>
            <person name="Li S."/>
            <person name="Dai H."/>
            <person name="Hamel J.F."/>
            <person name="Liu C."/>
            <person name="Yu Y."/>
            <person name="Liu S."/>
            <person name="Lin W."/>
            <person name="Guo K."/>
            <person name="Jin S."/>
            <person name="Xu P."/>
            <person name="Storey K.B."/>
            <person name="Huan P."/>
            <person name="Zhang T."/>
            <person name="Zhou Y."/>
            <person name="Zhang J."/>
            <person name="Lin C."/>
            <person name="Li X."/>
            <person name="Xing L."/>
            <person name="Huo D."/>
            <person name="Sun M."/>
            <person name="Wang L."/>
            <person name="Mercier A."/>
            <person name="Li F."/>
            <person name="Yang H."/>
            <person name="Xiang J."/>
        </authorList>
    </citation>
    <scope>NUCLEOTIDE SEQUENCE [LARGE SCALE GENOMIC DNA]</scope>
    <source>
        <strain evidence="3">Shaxun</strain>
        <tissue evidence="3">Muscle</tissue>
    </source>
</reference>
<evidence type="ECO:0000313" key="4">
    <source>
        <dbReference type="Proteomes" id="UP000230750"/>
    </source>
</evidence>
<dbReference type="Pfam" id="PF00050">
    <property type="entry name" value="Kazal_1"/>
    <property type="match status" value="1"/>
</dbReference>
<dbReference type="SUPFAM" id="SSF100895">
    <property type="entry name" value="Kazal-type serine protease inhibitors"/>
    <property type="match status" value="1"/>
</dbReference>
<keyword evidence="4" id="KW-1185">Reference proteome</keyword>
<feature type="signal peptide" evidence="1">
    <location>
        <begin position="1"/>
        <end position="24"/>
    </location>
</feature>
<dbReference type="Gene3D" id="3.30.60.30">
    <property type="match status" value="1"/>
</dbReference>
<name>A0A2G8K0A6_STIJA</name>
<gene>
    <name evidence="3" type="ORF">BSL78_21720</name>
</gene>
<proteinExistence type="predicted"/>
<dbReference type="InterPro" id="IPR036058">
    <property type="entry name" value="Kazal_dom_sf"/>
</dbReference>
<dbReference type="OrthoDB" id="328123at2759"/>
<dbReference type="Proteomes" id="UP000230750">
    <property type="component" value="Unassembled WGS sequence"/>
</dbReference>
<dbReference type="EMBL" id="MRZV01001020">
    <property type="protein sequence ID" value="PIK41422.1"/>
    <property type="molecule type" value="Genomic_DNA"/>
</dbReference>
<keyword evidence="1" id="KW-0732">Signal</keyword>
<organism evidence="3 4">
    <name type="scientific">Stichopus japonicus</name>
    <name type="common">Sea cucumber</name>
    <dbReference type="NCBI Taxonomy" id="307972"/>
    <lineage>
        <taxon>Eukaryota</taxon>
        <taxon>Metazoa</taxon>
        <taxon>Echinodermata</taxon>
        <taxon>Eleutherozoa</taxon>
        <taxon>Echinozoa</taxon>
        <taxon>Holothuroidea</taxon>
        <taxon>Aspidochirotacea</taxon>
        <taxon>Aspidochirotida</taxon>
        <taxon>Stichopodidae</taxon>
        <taxon>Apostichopus</taxon>
    </lineage>
</organism>
<dbReference type="SMART" id="SM00280">
    <property type="entry name" value="KAZAL"/>
    <property type="match status" value="1"/>
</dbReference>
<dbReference type="PROSITE" id="PS51465">
    <property type="entry name" value="KAZAL_2"/>
    <property type="match status" value="1"/>
</dbReference>
<evidence type="ECO:0000313" key="3">
    <source>
        <dbReference type="EMBL" id="PIK41422.1"/>
    </source>
</evidence>
<dbReference type="AlphaFoldDB" id="A0A2G8K0A6"/>
<feature type="domain" description="Kazal-like" evidence="2">
    <location>
        <begin position="25"/>
        <end position="76"/>
    </location>
</feature>